<organism evidence="14">
    <name type="scientific">Capitella teleta</name>
    <name type="common">Polychaete worm</name>
    <dbReference type="NCBI Taxonomy" id="283909"/>
    <lineage>
        <taxon>Eukaryota</taxon>
        <taxon>Metazoa</taxon>
        <taxon>Spiralia</taxon>
        <taxon>Lophotrochozoa</taxon>
        <taxon>Annelida</taxon>
        <taxon>Polychaeta</taxon>
        <taxon>Sedentaria</taxon>
        <taxon>Scolecida</taxon>
        <taxon>Capitellidae</taxon>
        <taxon>Capitella</taxon>
    </lineage>
</organism>
<evidence type="ECO:0000256" key="7">
    <source>
        <dbReference type="ARBA" id="ARBA00022990"/>
    </source>
</evidence>
<evidence type="ECO:0000256" key="1">
    <source>
        <dbReference type="ARBA" id="ARBA00004496"/>
    </source>
</evidence>
<dbReference type="Gene3D" id="1.10.472.80">
    <property type="entry name" value="Ypt/Rab-GAP domain of gyp1p, domain 3"/>
    <property type="match status" value="1"/>
</dbReference>
<dbReference type="GO" id="GO:0032869">
    <property type="term" value="P:cellular response to insulin stimulus"/>
    <property type="evidence" value="ECO:0007669"/>
    <property type="project" value="UniProtKB-ARBA"/>
</dbReference>
<evidence type="ECO:0000313" key="14">
    <source>
        <dbReference type="EMBL" id="ELT93344.1"/>
    </source>
</evidence>
<dbReference type="OMA" id="DMMSLQX"/>
<keyword evidence="3" id="KW-0488">Methylation</keyword>
<reference evidence="16" key="1">
    <citation type="submission" date="2012-12" db="EMBL/GenBank/DDBJ databases">
        <authorList>
            <person name="Hellsten U."/>
            <person name="Grimwood J."/>
            <person name="Chapman J.A."/>
            <person name="Shapiro H."/>
            <person name="Aerts A."/>
            <person name="Otillar R.P."/>
            <person name="Terry A.Y."/>
            <person name="Boore J.L."/>
            <person name="Simakov O."/>
            <person name="Marletaz F."/>
            <person name="Cho S.-J."/>
            <person name="Edsinger-Gonzales E."/>
            <person name="Havlak P."/>
            <person name="Kuo D.-H."/>
            <person name="Larsson T."/>
            <person name="Lv J."/>
            <person name="Arendt D."/>
            <person name="Savage R."/>
            <person name="Osoegawa K."/>
            <person name="de Jong P."/>
            <person name="Lindberg D.R."/>
            <person name="Seaver E.C."/>
            <person name="Weisblat D.A."/>
            <person name="Putnam N.H."/>
            <person name="Grigoriev I.V."/>
            <person name="Rokhsar D.S."/>
        </authorList>
    </citation>
    <scope>NUCLEOTIDE SEQUENCE</scope>
    <source>
        <strain evidence="16">I ESC-2004</strain>
    </source>
</reference>
<keyword evidence="5" id="KW-0597">Phosphoprotein</keyword>
<dbReference type="PANTHER" id="PTHR47219:SF16">
    <property type="entry name" value="GTPASE ACTIVATING PROTEIN"/>
    <property type="match status" value="1"/>
</dbReference>
<dbReference type="PROSITE" id="PS50086">
    <property type="entry name" value="TBC_RABGAP"/>
    <property type="match status" value="1"/>
</dbReference>
<dbReference type="FunFam" id="1.10.8.270:FF:000001">
    <property type="entry name" value="TBC1 domain family member 1"/>
    <property type="match status" value="1"/>
</dbReference>
<evidence type="ECO:0000256" key="8">
    <source>
        <dbReference type="ARBA" id="ARBA00072013"/>
    </source>
</evidence>
<evidence type="ECO:0000256" key="11">
    <source>
        <dbReference type="SAM" id="MobiDB-lite"/>
    </source>
</evidence>
<dbReference type="InterPro" id="IPR021785">
    <property type="entry name" value="DUF3350"/>
</dbReference>
<evidence type="ECO:0000256" key="10">
    <source>
        <dbReference type="SAM" id="Coils"/>
    </source>
</evidence>
<dbReference type="SUPFAM" id="SSF47923">
    <property type="entry name" value="Ypt/Rab-GAP domain of gyp1p"/>
    <property type="match status" value="2"/>
</dbReference>
<evidence type="ECO:0000256" key="9">
    <source>
        <dbReference type="ARBA" id="ARBA00081861"/>
    </source>
</evidence>
<evidence type="ECO:0000256" key="4">
    <source>
        <dbReference type="ARBA" id="ARBA00022490"/>
    </source>
</evidence>
<keyword evidence="2" id="KW-0343">GTPase activation</keyword>
<dbReference type="EnsemblMetazoa" id="CapteT212886">
    <property type="protein sequence ID" value="CapteP212886"/>
    <property type="gene ID" value="CapteG212886"/>
</dbReference>
<dbReference type="Pfam" id="PF00566">
    <property type="entry name" value="RabGAP-TBC"/>
    <property type="match status" value="1"/>
</dbReference>
<dbReference type="Gene3D" id="1.10.10.2750">
    <property type="match status" value="1"/>
</dbReference>
<name>R7TI11_CAPTE</name>
<comment type="subcellular location">
    <subcellularLocation>
        <location evidence="1">Cytoplasm</location>
    </subcellularLocation>
</comment>
<keyword evidence="10" id="KW-0175">Coiled coil</keyword>
<evidence type="ECO:0000256" key="6">
    <source>
        <dbReference type="ARBA" id="ARBA00022737"/>
    </source>
</evidence>
<feature type="region of interest" description="Disordered" evidence="11">
    <location>
        <begin position="211"/>
        <end position="234"/>
    </location>
</feature>
<feature type="coiled-coil region" evidence="10">
    <location>
        <begin position="292"/>
        <end position="319"/>
    </location>
</feature>
<evidence type="ECO:0000259" key="13">
    <source>
        <dbReference type="PROSITE" id="PS50086"/>
    </source>
</evidence>
<dbReference type="GO" id="GO:0005737">
    <property type="term" value="C:cytoplasm"/>
    <property type="evidence" value="ECO:0007669"/>
    <property type="project" value="UniProtKB-SubCell"/>
</dbReference>
<reference evidence="15" key="3">
    <citation type="submission" date="2015-06" db="UniProtKB">
        <authorList>
            <consortium name="EnsemblMetazoa"/>
        </authorList>
    </citation>
    <scope>IDENTIFICATION</scope>
</reference>
<dbReference type="InterPro" id="IPR050302">
    <property type="entry name" value="Rab_GAP_TBC_domain"/>
</dbReference>
<dbReference type="SMART" id="SM00164">
    <property type="entry name" value="TBC"/>
    <property type="match status" value="1"/>
</dbReference>
<dbReference type="GO" id="GO:0005096">
    <property type="term" value="F:GTPase activator activity"/>
    <property type="evidence" value="ECO:0007669"/>
    <property type="project" value="UniProtKB-KW"/>
</dbReference>
<evidence type="ECO:0000313" key="16">
    <source>
        <dbReference type="Proteomes" id="UP000014760"/>
    </source>
</evidence>
<gene>
    <name evidence="14" type="ORF">CAPTEDRAFT_212886</name>
</gene>
<dbReference type="STRING" id="283909.R7TI11"/>
<keyword evidence="6" id="KW-0677">Repeat</keyword>
<accession>R7TI11</accession>
<dbReference type="OrthoDB" id="295078at2759"/>
<keyword evidence="12" id="KW-1133">Transmembrane helix</keyword>
<dbReference type="Gene3D" id="1.10.8.270">
    <property type="entry name" value="putative rabgap domain of human tbc1 domain family member 14 like domains"/>
    <property type="match status" value="1"/>
</dbReference>
<keyword evidence="16" id="KW-1185">Reference proteome</keyword>
<feature type="domain" description="Rab-GAP TBC" evidence="13">
    <location>
        <begin position="358"/>
        <end position="553"/>
    </location>
</feature>
<evidence type="ECO:0000256" key="2">
    <source>
        <dbReference type="ARBA" id="ARBA00022468"/>
    </source>
</evidence>
<keyword evidence="4" id="KW-0963">Cytoplasm</keyword>
<keyword evidence="7" id="KW-0007">Acetylation</keyword>
<feature type="transmembrane region" description="Helical" evidence="12">
    <location>
        <begin position="62"/>
        <end position="78"/>
    </location>
</feature>
<protein>
    <recommendedName>
        <fullName evidence="8">TBC1 domain family member 4</fullName>
    </recommendedName>
    <alternativeName>
        <fullName evidence="9">Akt substrate of 160 kDa</fullName>
    </alternativeName>
</protein>
<reference evidence="14 16" key="2">
    <citation type="journal article" date="2013" name="Nature">
        <title>Insights into bilaterian evolution from three spiralian genomes.</title>
        <authorList>
            <person name="Simakov O."/>
            <person name="Marletaz F."/>
            <person name="Cho S.J."/>
            <person name="Edsinger-Gonzales E."/>
            <person name="Havlak P."/>
            <person name="Hellsten U."/>
            <person name="Kuo D.H."/>
            <person name="Larsson T."/>
            <person name="Lv J."/>
            <person name="Arendt D."/>
            <person name="Savage R."/>
            <person name="Osoegawa K."/>
            <person name="de Jong P."/>
            <person name="Grimwood J."/>
            <person name="Chapman J.A."/>
            <person name="Shapiro H."/>
            <person name="Aerts A."/>
            <person name="Otillar R.P."/>
            <person name="Terry A.Y."/>
            <person name="Boore J.L."/>
            <person name="Grigoriev I.V."/>
            <person name="Lindberg D.R."/>
            <person name="Seaver E.C."/>
            <person name="Weisblat D.A."/>
            <person name="Putnam N.H."/>
            <person name="Rokhsar D.S."/>
        </authorList>
    </citation>
    <scope>NUCLEOTIDE SEQUENCE</scope>
    <source>
        <strain evidence="14 16">I ESC-2004</strain>
    </source>
</reference>
<dbReference type="AlphaFoldDB" id="R7TI11"/>
<dbReference type="FunFam" id="1.10.472.80:FF:000003">
    <property type="entry name" value="Putative TBC1 domain family member 1"/>
    <property type="match status" value="1"/>
</dbReference>
<keyword evidence="12" id="KW-0472">Membrane</keyword>
<sequence length="629" mass="72659">MQTLKQAFQTAFQNTAAPVCSAAVSSALNKSHVVCELCPMHQLHKLCLEIDNHREVLAKLKVSFYNLLIFITFFPIFWNPENTFCVFEILVNECIMVTLRQMCEERQSTHVHLSDAPKGSTGKPEFFLSVACRQPPSMLDHLKQKAKKSLASSFDNLMRVRIFTSTGIHNTRYSQDLHWPLAHLWCRVYNIRIPVRVQKDMSQMILEFIKESSSTTSPTTSPPPSPVSDSPIAVTPSKQTSWRLDILNRVVTPARRQETLDEADGSDHVKTKMTPQKVRALWRKAILETLLLIRMERENKTLQARLDEVETKRQKLDYEEITPCLKEVTKVWDKMLSDPQRPVAHINTDDINSALKKGVPRSRRGEIWQLCVEQHRLRHHAVVPMTDNQRSSYEDLLKQLTVHQHAILIDLGRTFPAHPYFSTALGPGQLALFNLLKAYSLLDKEVGYCQGLSFVAGILLMHMPEERAFQTMKYIMFQLGFRRQYRPDMIALQIQMYQLSRLLHDYHRDLDAHLQQHDIGPTLYAAPWFLTIFASQFPLGFVARVYDLIFQQGLEVVFKVALVLLGNHKELIKQCDSFEANVEFLKTTLPSMGIIQMERVINQVFQMDLSQKLQAYEVEYHNYHKFSHS</sequence>
<proteinExistence type="predicted"/>
<keyword evidence="12" id="KW-0812">Transmembrane</keyword>
<dbReference type="FunFam" id="1.10.10.2750:FF:000002">
    <property type="entry name" value="TBC1 domain family member 4"/>
    <property type="match status" value="1"/>
</dbReference>
<evidence type="ECO:0000256" key="5">
    <source>
        <dbReference type="ARBA" id="ARBA00022553"/>
    </source>
</evidence>
<dbReference type="HOGENOM" id="CLU_005350_13_0_1"/>
<dbReference type="EMBL" id="KB309773">
    <property type="protein sequence ID" value="ELT93344.1"/>
    <property type="molecule type" value="Genomic_DNA"/>
</dbReference>
<evidence type="ECO:0000256" key="12">
    <source>
        <dbReference type="SAM" id="Phobius"/>
    </source>
</evidence>
<dbReference type="EMBL" id="AMQN01002632">
    <property type="status" value="NOT_ANNOTATED_CDS"/>
    <property type="molecule type" value="Genomic_DNA"/>
</dbReference>
<dbReference type="PANTHER" id="PTHR47219">
    <property type="entry name" value="RAB GTPASE-ACTIVATING PROTEIN 1-LIKE"/>
    <property type="match status" value="1"/>
</dbReference>
<dbReference type="Pfam" id="PF11830">
    <property type="entry name" value="DUF3350"/>
    <property type="match status" value="1"/>
</dbReference>
<dbReference type="InterPro" id="IPR035969">
    <property type="entry name" value="Rab-GAP_TBC_sf"/>
</dbReference>
<dbReference type="Proteomes" id="UP000014760">
    <property type="component" value="Unassembled WGS sequence"/>
</dbReference>
<dbReference type="InterPro" id="IPR000195">
    <property type="entry name" value="Rab-GAP-TBC_dom"/>
</dbReference>
<evidence type="ECO:0000256" key="3">
    <source>
        <dbReference type="ARBA" id="ARBA00022481"/>
    </source>
</evidence>
<evidence type="ECO:0000313" key="15">
    <source>
        <dbReference type="EnsemblMetazoa" id="CapteP212886"/>
    </source>
</evidence>